<sequence>MIVRILQRLLALTTAIWHNHTIGQAVPRSLTAYDH</sequence>
<protein>
    <submittedName>
        <fullName evidence="1">Uncharacterized protein</fullName>
    </submittedName>
</protein>
<dbReference type="EMBL" id="JAUSQU010000001">
    <property type="protein sequence ID" value="MDP9841064.1"/>
    <property type="molecule type" value="Genomic_DNA"/>
</dbReference>
<proteinExistence type="predicted"/>
<accession>A0ABT9Q2V4</accession>
<comment type="caution">
    <text evidence="1">The sequence shown here is derived from an EMBL/GenBank/DDBJ whole genome shotgun (WGS) entry which is preliminary data.</text>
</comment>
<dbReference type="Proteomes" id="UP001225356">
    <property type="component" value="Unassembled WGS sequence"/>
</dbReference>
<keyword evidence="2" id="KW-1185">Reference proteome</keyword>
<reference evidence="1 2" key="1">
    <citation type="submission" date="2023-07" db="EMBL/GenBank/DDBJ databases">
        <title>Sequencing the genomes of 1000 actinobacteria strains.</title>
        <authorList>
            <person name="Klenk H.-P."/>
        </authorList>
    </citation>
    <scope>NUCLEOTIDE SEQUENCE [LARGE SCALE GENOMIC DNA]</scope>
    <source>
        <strain evidence="1 2">DSM 46740</strain>
    </source>
</reference>
<evidence type="ECO:0000313" key="2">
    <source>
        <dbReference type="Proteomes" id="UP001225356"/>
    </source>
</evidence>
<evidence type="ECO:0000313" key="1">
    <source>
        <dbReference type="EMBL" id="MDP9841064.1"/>
    </source>
</evidence>
<name>A0ABT9Q2V4_9ACTN</name>
<gene>
    <name evidence="1" type="ORF">J2853_000275</name>
</gene>
<organism evidence="1 2">
    <name type="scientific">Streptosporangium lutulentum</name>
    <dbReference type="NCBI Taxonomy" id="1461250"/>
    <lineage>
        <taxon>Bacteria</taxon>
        <taxon>Bacillati</taxon>
        <taxon>Actinomycetota</taxon>
        <taxon>Actinomycetes</taxon>
        <taxon>Streptosporangiales</taxon>
        <taxon>Streptosporangiaceae</taxon>
        <taxon>Streptosporangium</taxon>
    </lineage>
</organism>